<evidence type="ECO:0000313" key="2">
    <source>
        <dbReference type="EMBL" id="KAA6368402.1"/>
    </source>
</evidence>
<gene>
    <name evidence="2" type="ORF">EZS28_036071</name>
</gene>
<dbReference type="AlphaFoldDB" id="A0A5J4UES4"/>
<reference evidence="2 3" key="1">
    <citation type="submission" date="2019-03" db="EMBL/GenBank/DDBJ databases">
        <title>Single cell metagenomics reveals metabolic interactions within the superorganism composed of flagellate Streblomastix strix and complex community of Bacteroidetes bacteria on its surface.</title>
        <authorList>
            <person name="Treitli S.C."/>
            <person name="Kolisko M."/>
            <person name="Husnik F."/>
            <person name="Keeling P."/>
            <person name="Hampl V."/>
        </authorList>
    </citation>
    <scope>NUCLEOTIDE SEQUENCE [LARGE SCALE GENOMIC DNA]</scope>
    <source>
        <strain evidence="2">ST1C</strain>
    </source>
</reference>
<feature type="non-terminal residue" evidence="2">
    <location>
        <position position="96"/>
    </location>
</feature>
<dbReference type="Proteomes" id="UP000324800">
    <property type="component" value="Unassembled WGS sequence"/>
</dbReference>
<evidence type="ECO:0000256" key="1">
    <source>
        <dbReference type="SAM" id="MobiDB-lite"/>
    </source>
</evidence>
<feature type="compositionally biased region" description="Low complexity" evidence="1">
    <location>
        <begin position="76"/>
        <end position="96"/>
    </location>
</feature>
<dbReference type="EMBL" id="SNRW01017389">
    <property type="protein sequence ID" value="KAA6368402.1"/>
    <property type="molecule type" value="Genomic_DNA"/>
</dbReference>
<sequence>MDVRFQNKLFQTPQYAGQDILFGGAATTMVLHPIYPLLGATAPQNPCLRKLHPSGPPRWTDIKDIVDKGPKAEMNKIQSKVKQQSSPSKTKILGSQ</sequence>
<comment type="caution">
    <text evidence="2">The sequence shown here is derived from an EMBL/GenBank/DDBJ whole genome shotgun (WGS) entry which is preliminary data.</text>
</comment>
<evidence type="ECO:0000313" key="3">
    <source>
        <dbReference type="Proteomes" id="UP000324800"/>
    </source>
</evidence>
<name>A0A5J4UES4_9EUKA</name>
<organism evidence="2 3">
    <name type="scientific">Streblomastix strix</name>
    <dbReference type="NCBI Taxonomy" id="222440"/>
    <lineage>
        <taxon>Eukaryota</taxon>
        <taxon>Metamonada</taxon>
        <taxon>Preaxostyla</taxon>
        <taxon>Oxymonadida</taxon>
        <taxon>Streblomastigidae</taxon>
        <taxon>Streblomastix</taxon>
    </lineage>
</organism>
<feature type="region of interest" description="Disordered" evidence="1">
    <location>
        <begin position="75"/>
        <end position="96"/>
    </location>
</feature>
<protein>
    <submittedName>
        <fullName evidence="2">Uncharacterized protein</fullName>
    </submittedName>
</protein>
<proteinExistence type="predicted"/>
<accession>A0A5J4UES4</accession>